<protein>
    <recommendedName>
        <fullName evidence="5">Haloacid dehalogenase-like hydrolase domain-containing protein 2</fullName>
    </recommendedName>
</protein>
<organism evidence="6 7">
    <name type="scientific">Methanogenium organophilum</name>
    <dbReference type="NCBI Taxonomy" id="2199"/>
    <lineage>
        <taxon>Archaea</taxon>
        <taxon>Methanobacteriati</taxon>
        <taxon>Methanobacteriota</taxon>
        <taxon>Stenosarchaea group</taxon>
        <taxon>Methanomicrobia</taxon>
        <taxon>Methanomicrobiales</taxon>
        <taxon>Methanomicrobiaceae</taxon>
        <taxon>Methanogenium</taxon>
    </lineage>
</organism>
<dbReference type="EMBL" id="CP113361">
    <property type="protein sequence ID" value="WAI00806.1"/>
    <property type="molecule type" value="Genomic_DNA"/>
</dbReference>
<accession>A0A9X9T7V6</accession>
<sequence>MECIKGVLLDIDGVLYTGDSPIPGAIESIHFLRENHIPFRCLSNTTRKSRTSIAQKLSINGLDIPEHLIFTPAIALVSLLKENNIQKCFFLTEGDVEKDLLVDGITQCDSGAEAVIVGDAGDNFDYSSMNTAFRLLIDGASLYALEKDRYWMDNGGLSLSAGPFVCGLEYASETQAHLVGKPSPAFFKTALDSMNINPSQALMVGDDIFSDIEGSQKAGMRGVLVKTGKFSNERLKKSGIVPNRIINSVQELPEIIGNSM</sequence>
<dbReference type="NCBIfam" id="TIGR01549">
    <property type="entry name" value="HAD-SF-IA-v1"/>
    <property type="match status" value="1"/>
</dbReference>
<dbReference type="InterPro" id="IPR006357">
    <property type="entry name" value="HAD-SF_hydro_IIA"/>
</dbReference>
<dbReference type="GO" id="GO:0016791">
    <property type="term" value="F:phosphatase activity"/>
    <property type="evidence" value="ECO:0007669"/>
    <property type="project" value="InterPro"/>
</dbReference>
<evidence type="ECO:0000313" key="7">
    <source>
        <dbReference type="Proteomes" id="UP001163096"/>
    </source>
</evidence>
<keyword evidence="6" id="KW-0378">Hydrolase</keyword>
<evidence type="ECO:0000256" key="1">
    <source>
        <dbReference type="ARBA" id="ARBA00001946"/>
    </source>
</evidence>
<evidence type="ECO:0000256" key="4">
    <source>
        <dbReference type="ARBA" id="ARBA00022842"/>
    </source>
</evidence>
<dbReference type="InterPro" id="IPR006355">
    <property type="entry name" value="LHPP/HDHD2"/>
</dbReference>
<dbReference type="NCBIfam" id="TIGR01460">
    <property type="entry name" value="HAD-SF-IIA"/>
    <property type="match status" value="1"/>
</dbReference>
<gene>
    <name evidence="6" type="ORF">OU421_10320</name>
</gene>
<dbReference type="GO" id="GO:0005737">
    <property type="term" value="C:cytoplasm"/>
    <property type="evidence" value="ECO:0007669"/>
    <property type="project" value="TreeGrafter"/>
</dbReference>
<dbReference type="KEGG" id="mou:OU421_10320"/>
<dbReference type="InterPro" id="IPR036412">
    <property type="entry name" value="HAD-like_sf"/>
</dbReference>
<evidence type="ECO:0000313" key="6">
    <source>
        <dbReference type="EMBL" id="WAI00806.1"/>
    </source>
</evidence>
<comment type="cofactor">
    <cofactor evidence="1">
        <name>Mg(2+)</name>
        <dbReference type="ChEBI" id="CHEBI:18420"/>
    </cofactor>
</comment>
<dbReference type="PANTHER" id="PTHR19288">
    <property type="entry name" value="4-NITROPHENYLPHOSPHATASE-RELATED"/>
    <property type="match status" value="1"/>
</dbReference>
<dbReference type="GeneID" id="76835500"/>
<evidence type="ECO:0000256" key="5">
    <source>
        <dbReference type="ARBA" id="ARBA00039666"/>
    </source>
</evidence>
<evidence type="ECO:0000256" key="2">
    <source>
        <dbReference type="ARBA" id="ARBA00007958"/>
    </source>
</evidence>
<dbReference type="AlphaFoldDB" id="A0A9X9T7V6"/>
<dbReference type="SUPFAM" id="SSF56784">
    <property type="entry name" value="HAD-like"/>
    <property type="match status" value="1"/>
</dbReference>
<proteinExistence type="inferred from homology"/>
<dbReference type="GO" id="GO:0046872">
    <property type="term" value="F:metal ion binding"/>
    <property type="evidence" value="ECO:0007669"/>
    <property type="project" value="UniProtKB-KW"/>
</dbReference>
<dbReference type="Proteomes" id="UP001163096">
    <property type="component" value="Chromosome"/>
</dbReference>
<dbReference type="Gene3D" id="3.40.50.1000">
    <property type="entry name" value="HAD superfamily/HAD-like"/>
    <property type="match status" value="2"/>
</dbReference>
<dbReference type="PANTHER" id="PTHR19288:SF46">
    <property type="entry name" value="HALOACID DEHALOGENASE-LIKE HYDROLASE DOMAIN-CONTAINING PROTEIN 2"/>
    <property type="match status" value="1"/>
</dbReference>
<reference evidence="6" key="1">
    <citation type="submission" date="2022-11" db="EMBL/GenBank/DDBJ databases">
        <title>Complete genome sequence of Methanogenium organophilum DSM 3596.</title>
        <authorList>
            <person name="Chen S.-C."/>
            <person name="Lai S.-J."/>
            <person name="You Y.-T."/>
        </authorList>
    </citation>
    <scope>NUCLEOTIDE SEQUENCE</scope>
    <source>
        <strain evidence="6">DSM 3596</strain>
    </source>
</reference>
<dbReference type="Pfam" id="PF13242">
    <property type="entry name" value="Hydrolase_like"/>
    <property type="match status" value="1"/>
</dbReference>
<keyword evidence="7" id="KW-1185">Reference proteome</keyword>
<keyword evidence="3" id="KW-0479">Metal-binding</keyword>
<dbReference type="InterPro" id="IPR023214">
    <property type="entry name" value="HAD_sf"/>
</dbReference>
<name>A0A9X9T7V6_METOG</name>
<dbReference type="RefSeq" id="WP_268186011.1">
    <property type="nucleotide sequence ID" value="NZ_CP113361.1"/>
</dbReference>
<evidence type="ECO:0000256" key="3">
    <source>
        <dbReference type="ARBA" id="ARBA00022723"/>
    </source>
</evidence>
<keyword evidence="4" id="KW-0460">Magnesium</keyword>
<dbReference type="NCBIfam" id="TIGR01458">
    <property type="entry name" value="HAD-SF-IIA-hyp3"/>
    <property type="match status" value="1"/>
</dbReference>
<dbReference type="Pfam" id="PF13344">
    <property type="entry name" value="Hydrolase_6"/>
    <property type="match status" value="1"/>
</dbReference>
<comment type="similarity">
    <text evidence="2">Belongs to the HAD-like hydrolase superfamily.</text>
</comment>
<dbReference type="InterPro" id="IPR006439">
    <property type="entry name" value="HAD-SF_hydro_IA"/>
</dbReference>